<dbReference type="InterPro" id="IPR004441">
    <property type="entry name" value="rRNA_MeTrfase_TrmH"/>
</dbReference>
<dbReference type="Pfam" id="PF08032">
    <property type="entry name" value="SpoU_sub_bind"/>
    <property type="match status" value="1"/>
</dbReference>
<dbReference type="GO" id="GO:0005829">
    <property type="term" value="C:cytosol"/>
    <property type="evidence" value="ECO:0007669"/>
    <property type="project" value="TreeGrafter"/>
</dbReference>
<keyword evidence="1 4" id="KW-0489">Methyltransferase</keyword>
<gene>
    <name evidence="4" type="ORF">LX69_00431</name>
</gene>
<dbReference type="CDD" id="cd18103">
    <property type="entry name" value="SpoU-like_RlmB"/>
    <property type="match status" value="1"/>
</dbReference>
<organism evidence="4 5">
    <name type="scientific">Breznakibacter xylanolyticus</name>
    <dbReference type="NCBI Taxonomy" id="990"/>
    <lineage>
        <taxon>Bacteria</taxon>
        <taxon>Pseudomonadati</taxon>
        <taxon>Bacteroidota</taxon>
        <taxon>Bacteroidia</taxon>
        <taxon>Marinilabiliales</taxon>
        <taxon>Marinilabiliaceae</taxon>
        <taxon>Breznakibacter</taxon>
    </lineage>
</organism>
<dbReference type="SMART" id="SM00967">
    <property type="entry name" value="SpoU_sub_bind"/>
    <property type="match status" value="1"/>
</dbReference>
<dbReference type="InterPro" id="IPR029026">
    <property type="entry name" value="tRNA_m1G_MTases_N"/>
</dbReference>
<protein>
    <submittedName>
        <fullName evidence="4">23S rRNA (Guanosine2251-2'-O)-methyltransferase</fullName>
    </submittedName>
</protein>
<dbReference type="PANTHER" id="PTHR46429:SF1">
    <property type="entry name" value="23S RRNA (GUANOSINE-2'-O-)-METHYLTRANSFERASE RLMB"/>
    <property type="match status" value="1"/>
</dbReference>
<comment type="caution">
    <text evidence="4">The sequence shown here is derived from an EMBL/GenBank/DDBJ whole genome shotgun (WGS) entry which is preliminary data.</text>
</comment>
<dbReference type="GO" id="GO:0032259">
    <property type="term" value="P:methylation"/>
    <property type="evidence" value="ECO:0007669"/>
    <property type="project" value="UniProtKB-KW"/>
</dbReference>
<name>A0A2W7PAU2_9BACT</name>
<dbReference type="Gene3D" id="3.40.1280.10">
    <property type="match status" value="1"/>
</dbReference>
<dbReference type="SUPFAM" id="SSF75217">
    <property type="entry name" value="alpha/beta knot"/>
    <property type="match status" value="1"/>
</dbReference>
<dbReference type="PANTHER" id="PTHR46429">
    <property type="entry name" value="23S RRNA (GUANOSINE-2'-O-)-METHYLTRANSFERASE RLMB"/>
    <property type="match status" value="1"/>
</dbReference>
<dbReference type="InterPro" id="IPR013123">
    <property type="entry name" value="SpoU_subst-bd"/>
</dbReference>
<dbReference type="AlphaFoldDB" id="A0A2W7PAU2"/>
<dbReference type="RefSeq" id="WP_111444155.1">
    <property type="nucleotide sequence ID" value="NZ_QKZK01000002.1"/>
</dbReference>
<sequence length="251" mass="26913">MEQHPSKSTATLLFGLRAIIEAIHAGKEVDKVLLKKGLEGDLFKELFALIKQRGIPYQMVPIERINRVTTKNHQGALAFVSPIEYQHIEDVLMNVFERGESPLVVVLDGITDVRNLGAIARSAYCAGAHALVVPEKGAALITPDAIKTSAGALLEIPVCKAKHLPRMVDYLKESGLTIACATEKGARNYFECNFSGPLALVMGAEDVGISPSILRVGDEMCKIPVTGAIGSLNVSVAAGVLLFEAVKQRLA</sequence>
<dbReference type="InterPro" id="IPR029028">
    <property type="entry name" value="Alpha/beta_knot_MTases"/>
</dbReference>
<dbReference type="Proteomes" id="UP000249239">
    <property type="component" value="Unassembled WGS sequence"/>
</dbReference>
<dbReference type="GO" id="GO:0006396">
    <property type="term" value="P:RNA processing"/>
    <property type="evidence" value="ECO:0007669"/>
    <property type="project" value="InterPro"/>
</dbReference>
<proteinExistence type="predicted"/>
<keyword evidence="5" id="KW-1185">Reference proteome</keyword>
<accession>A0A2W7PAU2</accession>
<evidence type="ECO:0000259" key="3">
    <source>
        <dbReference type="SMART" id="SM00967"/>
    </source>
</evidence>
<dbReference type="Pfam" id="PF00588">
    <property type="entry name" value="SpoU_methylase"/>
    <property type="match status" value="1"/>
</dbReference>
<dbReference type="Gene3D" id="3.30.1330.30">
    <property type="match status" value="1"/>
</dbReference>
<dbReference type="SUPFAM" id="SSF55315">
    <property type="entry name" value="L30e-like"/>
    <property type="match status" value="1"/>
</dbReference>
<evidence type="ECO:0000313" key="4">
    <source>
        <dbReference type="EMBL" id="PZX20432.1"/>
    </source>
</evidence>
<dbReference type="InterPro" id="IPR029064">
    <property type="entry name" value="Ribosomal_eL30-like_sf"/>
</dbReference>
<dbReference type="GO" id="GO:0003723">
    <property type="term" value="F:RNA binding"/>
    <property type="evidence" value="ECO:0007669"/>
    <property type="project" value="InterPro"/>
</dbReference>
<dbReference type="InterPro" id="IPR001537">
    <property type="entry name" value="SpoU_MeTrfase"/>
</dbReference>
<dbReference type="EMBL" id="QKZK01000002">
    <property type="protein sequence ID" value="PZX20432.1"/>
    <property type="molecule type" value="Genomic_DNA"/>
</dbReference>
<reference evidence="4 5" key="1">
    <citation type="submission" date="2018-06" db="EMBL/GenBank/DDBJ databases">
        <title>Genomic Encyclopedia of Archaeal and Bacterial Type Strains, Phase II (KMG-II): from individual species to whole genera.</title>
        <authorList>
            <person name="Goeker M."/>
        </authorList>
    </citation>
    <scope>NUCLEOTIDE SEQUENCE [LARGE SCALE GENOMIC DNA]</scope>
    <source>
        <strain evidence="4 5">DSM 6779</strain>
    </source>
</reference>
<evidence type="ECO:0000256" key="1">
    <source>
        <dbReference type="ARBA" id="ARBA00022603"/>
    </source>
</evidence>
<evidence type="ECO:0000256" key="2">
    <source>
        <dbReference type="ARBA" id="ARBA00022679"/>
    </source>
</evidence>
<dbReference type="OrthoDB" id="9794400at2"/>
<keyword evidence="2 4" id="KW-0808">Transferase</keyword>
<dbReference type="GO" id="GO:0008173">
    <property type="term" value="F:RNA methyltransferase activity"/>
    <property type="evidence" value="ECO:0007669"/>
    <property type="project" value="InterPro"/>
</dbReference>
<feature type="domain" description="RNA 2-O ribose methyltransferase substrate binding" evidence="3">
    <location>
        <begin position="12"/>
        <end position="86"/>
    </location>
</feature>
<evidence type="ECO:0000313" key="5">
    <source>
        <dbReference type="Proteomes" id="UP000249239"/>
    </source>
</evidence>
<dbReference type="NCBIfam" id="TIGR00186">
    <property type="entry name" value="rRNA_methyl_3"/>
    <property type="match status" value="1"/>
</dbReference>